<sequence length="96" mass="10594">MYSPCAYNRITGNGESNTPLVADYSFTPGSNRNDTSLIRWRIVSGQTVRVVEGNSFTPTDADLGKTIFVIATAKDGNQITGSTRQLARRKRLVLWV</sequence>
<proteinExistence type="predicted"/>
<keyword evidence="2" id="KW-1185">Reference proteome</keyword>
<dbReference type="Proteomes" id="UP000242642">
    <property type="component" value="Unassembled WGS sequence"/>
</dbReference>
<accession>A0A1H9Z8N7</accession>
<evidence type="ECO:0000313" key="1">
    <source>
        <dbReference type="EMBL" id="SES77692.1"/>
    </source>
</evidence>
<dbReference type="RefSeq" id="WP_093317507.1">
    <property type="nucleotide sequence ID" value="NZ_FOHV01000003.1"/>
</dbReference>
<dbReference type="AlphaFoldDB" id="A0A1H9Z8N7"/>
<reference evidence="2" key="1">
    <citation type="submission" date="2016-10" db="EMBL/GenBank/DDBJ databases">
        <authorList>
            <person name="Varghese N."/>
            <person name="Submissions S."/>
        </authorList>
    </citation>
    <scope>NUCLEOTIDE SEQUENCE [LARGE SCALE GENOMIC DNA]</scope>
    <source>
        <strain evidence="2">DSM 18579</strain>
    </source>
</reference>
<name>A0A1H9Z8N7_9GAMM</name>
<evidence type="ECO:0000313" key="2">
    <source>
        <dbReference type="Proteomes" id="UP000242642"/>
    </source>
</evidence>
<protein>
    <submittedName>
        <fullName evidence="1">Uncharacterized protein</fullName>
    </submittedName>
</protein>
<gene>
    <name evidence="1" type="ORF">SAMN02583745_00465</name>
</gene>
<dbReference type="EMBL" id="FOHV01000003">
    <property type="protein sequence ID" value="SES77692.1"/>
    <property type="molecule type" value="Genomic_DNA"/>
</dbReference>
<organism evidence="1 2">
    <name type="scientific">Thorsellia anophelis DSM 18579</name>
    <dbReference type="NCBI Taxonomy" id="1123402"/>
    <lineage>
        <taxon>Bacteria</taxon>
        <taxon>Pseudomonadati</taxon>
        <taxon>Pseudomonadota</taxon>
        <taxon>Gammaproteobacteria</taxon>
        <taxon>Enterobacterales</taxon>
        <taxon>Thorselliaceae</taxon>
        <taxon>Thorsellia</taxon>
    </lineage>
</organism>